<evidence type="ECO:0000256" key="7">
    <source>
        <dbReference type="SAM" id="Phobius"/>
    </source>
</evidence>
<dbReference type="Pfam" id="PF04239">
    <property type="entry name" value="DUF421"/>
    <property type="match status" value="1"/>
</dbReference>
<evidence type="ECO:0000256" key="5">
    <source>
        <dbReference type="ARBA" id="ARBA00022989"/>
    </source>
</evidence>
<keyword evidence="4 7" id="KW-0812">Transmembrane</keyword>
<feature type="transmembrane region" description="Helical" evidence="7">
    <location>
        <begin position="12"/>
        <end position="31"/>
    </location>
</feature>
<protein>
    <submittedName>
        <fullName evidence="9">YetF domain-containing protein</fullName>
    </submittedName>
</protein>
<evidence type="ECO:0000313" key="9">
    <source>
        <dbReference type="EMBL" id="MEN7536285.1"/>
    </source>
</evidence>
<reference evidence="9 10" key="1">
    <citation type="submission" date="2024-05" db="EMBL/GenBank/DDBJ databases">
        <authorList>
            <person name="Park S."/>
        </authorList>
    </citation>
    <scope>NUCLEOTIDE SEQUENCE [LARGE SCALE GENOMIC DNA]</scope>
    <source>
        <strain evidence="9 10">DGU5</strain>
    </source>
</reference>
<keyword evidence="3" id="KW-1003">Cell membrane</keyword>
<evidence type="ECO:0000256" key="3">
    <source>
        <dbReference type="ARBA" id="ARBA00022475"/>
    </source>
</evidence>
<comment type="similarity">
    <text evidence="2">Belongs to the UPF0702 family.</text>
</comment>
<name>A0ABV0CX38_9SPHN</name>
<keyword evidence="10" id="KW-1185">Reference proteome</keyword>
<sequence length="174" mass="19051">MWFDSWTDIAQIALTSLCIYALIIVLLLLAGKRSLAKLNVFDLVVTIALGSILASTMIVKDISLSDGLVAMGVLVLLQFLVSWLSVRVRWFKRLIRSDARLIFRDGSFLEGAMREERVTQAEVLAAIRKKGHGKTEEIAAVVLETDGDFSVIAHGRAADYSAVAPMLSDGEGKE</sequence>
<keyword evidence="6 7" id="KW-0472">Membrane</keyword>
<dbReference type="InterPro" id="IPR007353">
    <property type="entry name" value="DUF421"/>
</dbReference>
<gene>
    <name evidence="9" type="ORF">ABDJ38_03765</name>
</gene>
<feature type="transmembrane region" description="Helical" evidence="7">
    <location>
        <begin position="38"/>
        <end position="58"/>
    </location>
</feature>
<comment type="caution">
    <text evidence="9">The sequence shown here is derived from an EMBL/GenBank/DDBJ whole genome shotgun (WGS) entry which is preliminary data.</text>
</comment>
<proteinExistence type="inferred from homology"/>
<evidence type="ECO:0000256" key="6">
    <source>
        <dbReference type="ARBA" id="ARBA00023136"/>
    </source>
</evidence>
<evidence type="ECO:0000256" key="4">
    <source>
        <dbReference type="ARBA" id="ARBA00022692"/>
    </source>
</evidence>
<keyword evidence="5 7" id="KW-1133">Transmembrane helix</keyword>
<dbReference type="PANTHER" id="PTHR34582">
    <property type="entry name" value="UPF0702 TRANSMEMBRANE PROTEIN YCAP"/>
    <property type="match status" value="1"/>
</dbReference>
<feature type="domain" description="YetF C-terminal" evidence="8">
    <location>
        <begin position="87"/>
        <end position="170"/>
    </location>
</feature>
<dbReference type="PANTHER" id="PTHR34582:SF6">
    <property type="entry name" value="UPF0702 TRANSMEMBRANE PROTEIN YCAP"/>
    <property type="match status" value="1"/>
</dbReference>
<dbReference type="Gene3D" id="3.30.240.20">
    <property type="entry name" value="bsu07140 like domains"/>
    <property type="match status" value="1"/>
</dbReference>
<dbReference type="RefSeq" id="WP_346783723.1">
    <property type="nucleotide sequence ID" value="NZ_JBDLBR010000001.1"/>
</dbReference>
<evidence type="ECO:0000313" key="10">
    <source>
        <dbReference type="Proteomes" id="UP001484535"/>
    </source>
</evidence>
<evidence type="ECO:0000259" key="8">
    <source>
        <dbReference type="Pfam" id="PF04239"/>
    </source>
</evidence>
<feature type="transmembrane region" description="Helical" evidence="7">
    <location>
        <begin position="64"/>
        <end position="86"/>
    </location>
</feature>
<evidence type="ECO:0000256" key="1">
    <source>
        <dbReference type="ARBA" id="ARBA00004651"/>
    </source>
</evidence>
<dbReference type="EMBL" id="JBDLBR010000001">
    <property type="protein sequence ID" value="MEN7536285.1"/>
    <property type="molecule type" value="Genomic_DNA"/>
</dbReference>
<comment type="subcellular location">
    <subcellularLocation>
        <location evidence="1">Cell membrane</location>
        <topology evidence="1">Multi-pass membrane protein</topology>
    </subcellularLocation>
</comment>
<organism evidence="9 10">
    <name type="scientific">Aurantiacibacter flavus</name>
    <dbReference type="NCBI Taxonomy" id="3145232"/>
    <lineage>
        <taxon>Bacteria</taxon>
        <taxon>Pseudomonadati</taxon>
        <taxon>Pseudomonadota</taxon>
        <taxon>Alphaproteobacteria</taxon>
        <taxon>Sphingomonadales</taxon>
        <taxon>Erythrobacteraceae</taxon>
        <taxon>Aurantiacibacter</taxon>
    </lineage>
</organism>
<dbReference type="InterPro" id="IPR023090">
    <property type="entry name" value="UPF0702_alpha/beta_dom_sf"/>
</dbReference>
<dbReference type="Proteomes" id="UP001484535">
    <property type="component" value="Unassembled WGS sequence"/>
</dbReference>
<accession>A0ABV0CX38</accession>
<evidence type="ECO:0000256" key="2">
    <source>
        <dbReference type="ARBA" id="ARBA00006448"/>
    </source>
</evidence>